<dbReference type="InterPro" id="IPR013249">
    <property type="entry name" value="RNA_pol_sigma70_r4_t2"/>
</dbReference>
<dbReference type="Proteomes" id="UP000441754">
    <property type="component" value="Unassembled WGS sequence"/>
</dbReference>
<evidence type="ECO:0000259" key="6">
    <source>
        <dbReference type="Pfam" id="PF08281"/>
    </source>
</evidence>
<keyword evidence="8" id="KW-1185">Reference proteome</keyword>
<dbReference type="Gene3D" id="1.10.1740.10">
    <property type="match status" value="1"/>
</dbReference>
<comment type="similarity">
    <text evidence="1">Belongs to the sigma-70 factor family. ECF subfamily.</text>
</comment>
<dbReference type="GO" id="GO:0003677">
    <property type="term" value="F:DNA binding"/>
    <property type="evidence" value="ECO:0007669"/>
    <property type="project" value="InterPro"/>
</dbReference>
<keyword evidence="4" id="KW-0804">Transcription</keyword>
<dbReference type="CDD" id="cd06171">
    <property type="entry name" value="Sigma70_r4"/>
    <property type="match status" value="1"/>
</dbReference>
<dbReference type="Pfam" id="PF04542">
    <property type="entry name" value="Sigma70_r2"/>
    <property type="match status" value="1"/>
</dbReference>
<dbReference type="InterPro" id="IPR036388">
    <property type="entry name" value="WH-like_DNA-bd_sf"/>
</dbReference>
<dbReference type="PANTHER" id="PTHR43133:SF46">
    <property type="entry name" value="RNA POLYMERASE SIGMA-70 FACTOR ECF SUBFAMILY"/>
    <property type="match status" value="1"/>
</dbReference>
<dbReference type="NCBIfam" id="TIGR02937">
    <property type="entry name" value="sigma70-ECF"/>
    <property type="match status" value="1"/>
</dbReference>
<evidence type="ECO:0000256" key="1">
    <source>
        <dbReference type="ARBA" id="ARBA00010641"/>
    </source>
</evidence>
<gene>
    <name evidence="7" type="ORF">GJJ30_26140</name>
</gene>
<dbReference type="SUPFAM" id="SSF88659">
    <property type="entry name" value="Sigma3 and sigma4 domains of RNA polymerase sigma factors"/>
    <property type="match status" value="1"/>
</dbReference>
<dbReference type="InterPro" id="IPR013324">
    <property type="entry name" value="RNA_pol_sigma_r3/r4-like"/>
</dbReference>
<evidence type="ECO:0000256" key="2">
    <source>
        <dbReference type="ARBA" id="ARBA00023015"/>
    </source>
</evidence>
<dbReference type="AlphaFoldDB" id="A0A7K0ETD5"/>
<evidence type="ECO:0000259" key="5">
    <source>
        <dbReference type="Pfam" id="PF04542"/>
    </source>
</evidence>
<comment type="caution">
    <text evidence="7">The sequence shown here is derived from an EMBL/GenBank/DDBJ whole genome shotgun (WGS) entry which is preliminary data.</text>
</comment>
<feature type="domain" description="RNA polymerase sigma-70 region 2" evidence="5">
    <location>
        <begin position="24"/>
        <end position="89"/>
    </location>
</feature>
<dbReference type="SUPFAM" id="SSF88946">
    <property type="entry name" value="Sigma2 domain of RNA polymerase sigma factors"/>
    <property type="match status" value="1"/>
</dbReference>
<dbReference type="RefSeq" id="WP_154178112.1">
    <property type="nucleotide sequence ID" value="NZ_WJXZ01000014.1"/>
</dbReference>
<reference evidence="7 8" key="1">
    <citation type="journal article" date="2018" name="Antonie Van Leeuwenhoek">
        <title>Larkinella terrae sp. nov., isolated from soil on Jeju Island, South Korea.</title>
        <authorList>
            <person name="Ten L.N."/>
            <person name="Jeon J."/>
            <person name="Park S.J."/>
            <person name="Park S."/>
            <person name="Lee S.Y."/>
            <person name="Kim M.K."/>
            <person name="Jung H.Y."/>
        </authorList>
    </citation>
    <scope>NUCLEOTIDE SEQUENCE [LARGE SCALE GENOMIC DNA]</scope>
    <source>
        <strain evidence="7 8">KCTC 52001</strain>
    </source>
</reference>
<dbReference type="InterPro" id="IPR014284">
    <property type="entry name" value="RNA_pol_sigma-70_dom"/>
</dbReference>
<evidence type="ECO:0000256" key="3">
    <source>
        <dbReference type="ARBA" id="ARBA00023082"/>
    </source>
</evidence>
<name>A0A7K0ETD5_9BACT</name>
<evidence type="ECO:0000313" key="7">
    <source>
        <dbReference type="EMBL" id="MRS64806.1"/>
    </source>
</evidence>
<proteinExistence type="inferred from homology"/>
<dbReference type="InterPro" id="IPR007627">
    <property type="entry name" value="RNA_pol_sigma70_r2"/>
</dbReference>
<organism evidence="7 8">
    <name type="scientific">Larkinella terrae</name>
    <dbReference type="NCBI Taxonomy" id="2025311"/>
    <lineage>
        <taxon>Bacteria</taxon>
        <taxon>Pseudomonadati</taxon>
        <taxon>Bacteroidota</taxon>
        <taxon>Cytophagia</taxon>
        <taxon>Cytophagales</taxon>
        <taxon>Spirosomataceae</taxon>
        <taxon>Larkinella</taxon>
    </lineage>
</organism>
<evidence type="ECO:0000256" key="4">
    <source>
        <dbReference type="ARBA" id="ARBA00023163"/>
    </source>
</evidence>
<evidence type="ECO:0000313" key="8">
    <source>
        <dbReference type="Proteomes" id="UP000441754"/>
    </source>
</evidence>
<dbReference type="Pfam" id="PF08281">
    <property type="entry name" value="Sigma70_r4_2"/>
    <property type="match status" value="1"/>
</dbReference>
<sequence length="175" mass="20630">MDTHRLVEILSRCRKQDRQAQRELYQAFYRYGLSVCLRYIADVEIAREVLNDGFVKVFRQIDTFNPEWPFVNWFKKILINTALNQLRQQPPLILTELAEAEQVEVEMDLFGRFTTEEVSRLIQHLPPAYRTVFNLYVIEGYDHKEIAQMLGISVGTSLSNLSRARQKLQELLCDF</sequence>
<dbReference type="EMBL" id="WJXZ01000014">
    <property type="protein sequence ID" value="MRS64806.1"/>
    <property type="molecule type" value="Genomic_DNA"/>
</dbReference>
<dbReference type="GO" id="GO:0006352">
    <property type="term" value="P:DNA-templated transcription initiation"/>
    <property type="evidence" value="ECO:0007669"/>
    <property type="project" value="InterPro"/>
</dbReference>
<dbReference type="PANTHER" id="PTHR43133">
    <property type="entry name" value="RNA POLYMERASE ECF-TYPE SIGMA FACTO"/>
    <property type="match status" value="1"/>
</dbReference>
<dbReference type="Gene3D" id="1.10.10.10">
    <property type="entry name" value="Winged helix-like DNA-binding domain superfamily/Winged helix DNA-binding domain"/>
    <property type="match status" value="1"/>
</dbReference>
<dbReference type="InterPro" id="IPR039425">
    <property type="entry name" value="RNA_pol_sigma-70-like"/>
</dbReference>
<feature type="domain" description="RNA polymerase sigma factor 70 region 4 type 2" evidence="6">
    <location>
        <begin position="116"/>
        <end position="168"/>
    </location>
</feature>
<keyword evidence="3" id="KW-0731">Sigma factor</keyword>
<accession>A0A7K0ETD5</accession>
<dbReference type="InterPro" id="IPR013325">
    <property type="entry name" value="RNA_pol_sigma_r2"/>
</dbReference>
<keyword evidence="2" id="KW-0805">Transcription regulation</keyword>
<dbReference type="GO" id="GO:0016987">
    <property type="term" value="F:sigma factor activity"/>
    <property type="evidence" value="ECO:0007669"/>
    <property type="project" value="UniProtKB-KW"/>
</dbReference>
<dbReference type="OrthoDB" id="941544at2"/>
<protein>
    <submittedName>
        <fullName evidence="7">Sigma-70 family RNA polymerase sigma factor</fullName>
    </submittedName>
</protein>